<evidence type="ECO:0000313" key="8">
    <source>
        <dbReference type="Proteomes" id="UP000764045"/>
    </source>
</evidence>
<dbReference type="PROSITE" id="PS50109">
    <property type="entry name" value="HIS_KIN"/>
    <property type="match status" value="1"/>
</dbReference>
<feature type="signal peptide" evidence="5">
    <location>
        <begin position="1"/>
        <end position="22"/>
    </location>
</feature>
<dbReference type="RefSeq" id="WP_205109171.1">
    <property type="nucleotide sequence ID" value="NZ_JACJJL010000010.1"/>
</dbReference>
<dbReference type="Proteomes" id="UP000764045">
    <property type="component" value="Unassembled WGS sequence"/>
</dbReference>
<evidence type="ECO:0000256" key="4">
    <source>
        <dbReference type="SAM" id="Phobius"/>
    </source>
</evidence>
<dbReference type="InterPro" id="IPR011123">
    <property type="entry name" value="Y_Y_Y"/>
</dbReference>
<evidence type="ECO:0000313" key="7">
    <source>
        <dbReference type="EMBL" id="MBM6661564.1"/>
    </source>
</evidence>
<dbReference type="InterPro" id="IPR011041">
    <property type="entry name" value="Quinoprot_gluc/sorb_DH_b-prop"/>
</dbReference>
<dbReference type="Pfam" id="PF07495">
    <property type="entry name" value="Y_Y_Y"/>
    <property type="match status" value="1"/>
</dbReference>
<dbReference type="Gene3D" id="2.60.40.10">
    <property type="entry name" value="Immunoglobulins"/>
    <property type="match status" value="1"/>
</dbReference>
<dbReference type="SMART" id="SM00388">
    <property type="entry name" value="HisKA"/>
    <property type="match status" value="1"/>
</dbReference>
<dbReference type="Gene3D" id="2.130.10.10">
    <property type="entry name" value="YVTN repeat-like/Quinoprotein amine dehydrogenase"/>
    <property type="match status" value="3"/>
</dbReference>
<dbReference type="Gene3D" id="3.30.565.10">
    <property type="entry name" value="Histidine kinase-like ATPase, C-terminal domain"/>
    <property type="match status" value="1"/>
</dbReference>
<feature type="transmembrane region" description="Helical" evidence="4">
    <location>
        <begin position="749"/>
        <end position="774"/>
    </location>
</feature>
<dbReference type="InterPro" id="IPR005467">
    <property type="entry name" value="His_kinase_dom"/>
</dbReference>
<feature type="domain" description="Histidine kinase" evidence="6">
    <location>
        <begin position="792"/>
        <end position="961"/>
    </location>
</feature>
<reference evidence="7 8" key="1">
    <citation type="journal article" date="2021" name="Sci. Rep.">
        <title>The distribution of antibiotic resistance genes in chicken gut microbiota commensals.</title>
        <authorList>
            <person name="Juricova H."/>
            <person name="Matiasovicova J."/>
            <person name="Kubasova T."/>
            <person name="Cejkova D."/>
            <person name="Rychlik I."/>
        </authorList>
    </citation>
    <scope>NUCLEOTIDE SEQUENCE [LARGE SCALE GENOMIC DNA]</scope>
    <source>
        <strain evidence="7 8">An819</strain>
    </source>
</reference>
<dbReference type="GO" id="GO:0000155">
    <property type="term" value="F:phosphorelay sensor kinase activity"/>
    <property type="evidence" value="ECO:0007669"/>
    <property type="project" value="InterPro"/>
</dbReference>
<dbReference type="CDD" id="cd00082">
    <property type="entry name" value="HisKA"/>
    <property type="match status" value="1"/>
</dbReference>
<dbReference type="SUPFAM" id="SSF63829">
    <property type="entry name" value="Calcium-dependent phosphotriesterase"/>
    <property type="match status" value="2"/>
</dbReference>
<dbReference type="InterPro" id="IPR036097">
    <property type="entry name" value="HisK_dim/P_sf"/>
</dbReference>
<comment type="caution">
    <text evidence="7">The sequence shown here is derived from an EMBL/GenBank/DDBJ whole genome shotgun (WGS) entry which is preliminary data.</text>
</comment>
<dbReference type="InterPro" id="IPR003594">
    <property type="entry name" value="HATPase_dom"/>
</dbReference>
<dbReference type="InterPro" id="IPR011110">
    <property type="entry name" value="Reg_prop"/>
</dbReference>
<evidence type="ECO:0000259" key="6">
    <source>
        <dbReference type="PROSITE" id="PS50109"/>
    </source>
</evidence>
<dbReference type="SUPFAM" id="SSF50952">
    <property type="entry name" value="Soluble quinoprotein glucose dehydrogenase"/>
    <property type="match status" value="1"/>
</dbReference>
<keyword evidence="7" id="KW-0808">Transferase</keyword>
<dbReference type="PANTHER" id="PTHR43547">
    <property type="entry name" value="TWO-COMPONENT HISTIDINE KINASE"/>
    <property type="match status" value="1"/>
</dbReference>
<dbReference type="Pfam" id="PF07494">
    <property type="entry name" value="Reg_prop"/>
    <property type="match status" value="2"/>
</dbReference>
<keyword evidence="5" id="KW-0732">Signal</keyword>
<gene>
    <name evidence="7" type="ORF">H6B30_07330</name>
</gene>
<sequence length="961" mass="106988">MKPIHALTLSIPLVLASSIIQADTGKLYSADKLSSSMVNDICQDAYGYIWVATEYGVNKFDGYRNTAYMNDAADSTSVPSNSAIKIICGPDSSLYVGFVNGLARYDYDSNAFRRLPFPEGVTPRVSSLVTDRNGDLLIGTSGYGIFRLKKGSATIESDRVWGAKPMQGFYTRLFFDAKWRLWRMGRSSNLEQVSIGKDGRPAVKAFDAGLGLIRKFVPWGKSGFLLVCSDGIARYDYATDRLADAGFDLSAMGERKAINTAFADRRGNIDLGSSATGLMVIRRGSRVARSIDQSVAPFDIHTANVNSVIEDRAGNLWVGCYNKGLLLLNKGNDVFQTWSFSAQNVKTGSCIKSMAMLDDGGVLCLVPSNGLFRFDKGGKIAKRRGCPTGIDVVYKDHGGALWLCGRNEVYRYSLATETATMELTLEGDGLACMADDGRGNYYFSSLGRGIYVYNAVTRQLRNISMNDTLRSGGTLCNDWVNYMYIDRRQRMWLSTANGVCCMDMGTGRFDTMGWQTLLKGEATTALAETNGGHIVVGTNQNLYLYDERYGSMRPFPHSAALGNKAVCAIVPDSSSDVWLSTTDGIWQYDHKARAFISHVTGNGLTTKEYLDKVFFHEKDDRIGFGTADGLTVFSPDNVRKSRVRLGQVTLSAMSIGGKQVGSTHSHYDISNDENTFTMEFSLFDYRNTDNVVFEYRVNNGPWNTAGTLSNAITFNRLPPGDYIIEVRATVNGIYSEGTEKITVSVASPWYLTADAFFVYAMMMLATALMGMVYYNRRKNRELEESKMRFLINATHDMRSPLTLILSPQGKLKQRIADPESRADMDTIERNAMRLLTLMNQILDKRKIDKNQLRLRCRQTDLVDFVNGVIALYRYNATERKIDFTFDHPAHPVWAWIDRSQFDKVVANLLSNAFKYTPDGGRITVCVDQDDKGARLSVTDTGIGLKGENTAKLFDRFYQAYQ</sequence>
<feature type="chain" id="PRO_5037805740" description="histidine kinase" evidence="5">
    <location>
        <begin position="23"/>
        <end position="961"/>
    </location>
</feature>
<accession>A0A938WLT7</accession>
<dbReference type="InterPro" id="IPR015943">
    <property type="entry name" value="WD40/YVTN_repeat-like_dom_sf"/>
</dbReference>
<comment type="catalytic activity">
    <reaction evidence="1">
        <text>ATP + protein L-histidine = ADP + protein N-phospho-L-histidine.</text>
        <dbReference type="EC" id="2.7.13.3"/>
    </reaction>
</comment>
<dbReference type="InterPro" id="IPR036890">
    <property type="entry name" value="HATPase_C_sf"/>
</dbReference>
<dbReference type="InterPro" id="IPR013783">
    <property type="entry name" value="Ig-like_fold"/>
</dbReference>
<keyword evidence="4" id="KW-0472">Membrane</keyword>
<keyword evidence="8" id="KW-1185">Reference proteome</keyword>
<keyword evidence="4" id="KW-1133">Transmembrane helix</keyword>
<name>A0A938WLT7_9BACT</name>
<dbReference type="SUPFAM" id="SSF47384">
    <property type="entry name" value="Homodimeric domain of signal transducing histidine kinase"/>
    <property type="match status" value="1"/>
</dbReference>
<evidence type="ECO:0000256" key="3">
    <source>
        <dbReference type="ARBA" id="ARBA00022553"/>
    </source>
</evidence>
<keyword evidence="7" id="KW-0418">Kinase</keyword>
<keyword evidence="4" id="KW-0812">Transmembrane</keyword>
<evidence type="ECO:0000256" key="2">
    <source>
        <dbReference type="ARBA" id="ARBA00012438"/>
    </source>
</evidence>
<evidence type="ECO:0000256" key="1">
    <source>
        <dbReference type="ARBA" id="ARBA00000085"/>
    </source>
</evidence>
<proteinExistence type="predicted"/>
<dbReference type="Pfam" id="PF02518">
    <property type="entry name" value="HATPase_c"/>
    <property type="match status" value="1"/>
</dbReference>
<evidence type="ECO:0000256" key="5">
    <source>
        <dbReference type="SAM" id="SignalP"/>
    </source>
</evidence>
<dbReference type="EC" id="2.7.13.3" evidence="2"/>
<dbReference type="SUPFAM" id="SSF55874">
    <property type="entry name" value="ATPase domain of HSP90 chaperone/DNA topoisomerase II/histidine kinase"/>
    <property type="match status" value="1"/>
</dbReference>
<dbReference type="AlphaFoldDB" id="A0A938WLT7"/>
<dbReference type="InterPro" id="IPR003661">
    <property type="entry name" value="HisK_dim/P_dom"/>
</dbReference>
<dbReference type="Gene3D" id="1.10.287.130">
    <property type="match status" value="1"/>
</dbReference>
<keyword evidence="3" id="KW-0597">Phosphoprotein</keyword>
<dbReference type="EMBL" id="JACJJL010000010">
    <property type="protein sequence ID" value="MBM6661564.1"/>
    <property type="molecule type" value="Genomic_DNA"/>
</dbReference>
<dbReference type="PANTHER" id="PTHR43547:SF2">
    <property type="entry name" value="HYBRID SIGNAL TRANSDUCTION HISTIDINE KINASE C"/>
    <property type="match status" value="1"/>
</dbReference>
<protein>
    <recommendedName>
        <fullName evidence="2">histidine kinase</fullName>
        <ecNumber evidence="2">2.7.13.3</ecNumber>
    </recommendedName>
</protein>
<organism evidence="7 8">
    <name type="scientific">Marseilla massiliensis</name>
    <dbReference type="NCBI Taxonomy" id="1841864"/>
    <lineage>
        <taxon>Bacteria</taxon>
        <taxon>Pseudomonadati</taxon>
        <taxon>Bacteroidota</taxon>
        <taxon>Bacteroidia</taxon>
        <taxon>Bacteroidales</taxon>
        <taxon>Prevotellaceae</taxon>
        <taxon>Marseilla</taxon>
    </lineage>
</organism>